<dbReference type="InterPro" id="IPR023397">
    <property type="entry name" value="SAM-dep_MeTrfase_MraW_recog"/>
</dbReference>
<keyword evidence="3 6" id="KW-0489">Methyltransferase</keyword>
<dbReference type="RefSeq" id="WP_012823335.1">
    <property type="nucleotide sequence ID" value="NC_013422.1"/>
</dbReference>
<name>D0KXX6_HALNC</name>
<dbReference type="OrthoDB" id="9806637at2"/>
<keyword evidence="6" id="KW-0963">Cytoplasm</keyword>
<dbReference type="HAMAP" id="MF_01007">
    <property type="entry name" value="16SrRNA_methyltr_H"/>
    <property type="match status" value="1"/>
</dbReference>
<evidence type="ECO:0000313" key="7">
    <source>
        <dbReference type="EMBL" id="ACX95299.1"/>
    </source>
</evidence>
<dbReference type="KEGG" id="hna:Hneap_0442"/>
<dbReference type="NCBIfam" id="TIGR00006">
    <property type="entry name" value="16S rRNA (cytosine(1402)-N(4))-methyltransferase RsmH"/>
    <property type="match status" value="1"/>
</dbReference>
<organism evidence="7 8">
    <name type="scientific">Halothiobacillus neapolitanus (strain ATCC 23641 / DSM 15147 / CIP 104769 / NCIMB 8539 / c2)</name>
    <name type="common">Thiobacillus neapolitanus</name>
    <dbReference type="NCBI Taxonomy" id="555778"/>
    <lineage>
        <taxon>Bacteria</taxon>
        <taxon>Pseudomonadati</taxon>
        <taxon>Pseudomonadota</taxon>
        <taxon>Gammaproteobacteria</taxon>
        <taxon>Chromatiales</taxon>
        <taxon>Halothiobacillaceae</taxon>
        <taxon>Halothiobacillus</taxon>
    </lineage>
</organism>
<dbReference type="eggNOG" id="COG0275">
    <property type="taxonomic scope" value="Bacteria"/>
</dbReference>
<feature type="binding site" evidence="6">
    <location>
        <position position="120"/>
    </location>
    <ligand>
        <name>S-adenosyl-L-methionine</name>
        <dbReference type="ChEBI" id="CHEBI:59789"/>
    </ligand>
</feature>
<evidence type="ECO:0000256" key="4">
    <source>
        <dbReference type="ARBA" id="ARBA00022679"/>
    </source>
</evidence>
<dbReference type="HOGENOM" id="CLU_038422_2_0_6"/>
<dbReference type="EC" id="2.1.1.199" evidence="6"/>
<dbReference type="SUPFAM" id="SSF53335">
    <property type="entry name" value="S-adenosyl-L-methionine-dependent methyltransferases"/>
    <property type="match status" value="1"/>
</dbReference>
<feature type="binding site" evidence="6">
    <location>
        <position position="113"/>
    </location>
    <ligand>
        <name>S-adenosyl-L-methionine</name>
        <dbReference type="ChEBI" id="CHEBI:59789"/>
    </ligand>
</feature>
<evidence type="ECO:0000313" key="8">
    <source>
        <dbReference type="Proteomes" id="UP000009102"/>
    </source>
</evidence>
<dbReference type="PIRSF" id="PIRSF004486">
    <property type="entry name" value="MraW"/>
    <property type="match status" value="1"/>
</dbReference>
<dbReference type="Gene3D" id="3.40.50.150">
    <property type="entry name" value="Vaccinia Virus protein VP39"/>
    <property type="match status" value="1"/>
</dbReference>
<feature type="binding site" evidence="6">
    <location>
        <position position="65"/>
    </location>
    <ligand>
        <name>S-adenosyl-L-methionine</name>
        <dbReference type="ChEBI" id="CHEBI:59789"/>
    </ligand>
</feature>
<comment type="subcellular location">
    <subcellularLocation>
        <location evidence="6">Cytoplasm</location>
    </subcellularLocation>
</comment>
<dbReference type="EMBL" id="CP001801">
    <property type="protein sequence ID" value="ACX95299.1"/>
    <property type="molecule type" value="Genomic_DNA"/>
</dbReference>
<gene>
    <name evidence="6" type="primary">rsmH</name>
    <name evidence="7" type="ordered locus">Hneap_0442</name>
</gene>
<dbReference type="Pfam" id="PF01795">
    <property type="entry name" value="Methyltransf_5"/>
    <property type="match status" value="1"/>
</dbReference>
<keyword evidence="4 6" id="KW-0808">Transferase</keyword>
<dbReference type="Proteomes" id="UP000009102">
    <property type="component" value="Chromosome"/>
</dbReference>
<comment type="similarity">
    <text evidence="1 6">Belongs to the methyltransferase superfamily. RsmH family.</text>
</comment>
<dbReference type="AlphaFoldDB" id="D0KXX6"/>
<dbReference type="STRING" id="555778.Hneap_0442"/>
<evidence type="ECO:0000256" key="1">
    <source>
        <dbReference type="ARBA" id="ARBA00010396"/>
    </source>
</evidence>
<dbReference type="Gene3D" id="1.10.150.170">
    <property type="entry name" value="Putative methyltransferase TM0872, insert domain"/>
    <property type="match status" value="1"/>
</dbReference>
<keyword evidence="5 6" id="KW-0949">S-adenosyl-L-methionine</keyword>
<protein>
    <recommendedName>
        <fullName evidence="6">Ribosomal RNA small subunit methyltransferase H</fullName>
        <ecNumber evidence="6">2.1.1.199</ecNumber>
    </recommendedName>
    <alternativeName>
        <fullName evidence="6">16S rRNA m(4)C1402 methyltransferase</fullName>
    </alternativeName>
    <alternativeName>
        <fullName evidence="6">rRNA (cytosine-N(4)-)-methyltransferase RsmH</fullName>
    </alternativeName>
</protein>
<accession>D0KXX6</accession>
<evidence type="ECO:0000256" key="5">
    <source>
        <dbReference type="ARBA" id="ARBA00022691"/>
    </source>
</evidence>
<dbReference type="PANTHER" id="PTHR11265">
    <property type="entry name" value="S-ADENOSYL-METHYLTRANSFERASE MRAW"/>
    <property type="match status" value="1"/>
</dbReference>
<evidence type="ECO:0000256" key="2">
    <source>
        <dbReference type="ARBA" id="ARBA00022552"/>
    </source>
</evidence>
<dbReference type="InterPro" id="IPR029063">
    <property type="entry name" value="SAM-dependent_MTases_sf"/>
</dbReference>
<feature type="binding site" evidence="6">
    <location>
        <begin position="45"/>
        <end position="47"/>
    </location>
    <ligand>
        <name>S-adenosyl-L-methionine</name>
        <dbReference type="ChEBI" id="CHEBI:59789"/>
    </ligand>
</feature>
<sequence>MNALAVSTQEKSEALTHETVLLNEAVEALAVRADGVYLDATFGRGGHSAAILAKLNNHGRLFATDRDLRALAAGEALASKDARFQIHHAAFSTAAQWLASMGLQGKVDGVLFDLGVSSPQIDEAERGFSFQQNGPLDMRMNQHAGETAAEWLAEAEEEEIANVLYRLGDEKFSRRIARRIVETRAAQPLATTFDLVRCIVEATPRRDPRKHPATRSFQAIRLHINRELDEISAALSQVVDLLSIGGRLVVISFHSLEDRIVKNFIRDESTTDKDFFGQPVGTARLSRVGGSIRASAEEIVRNPRSRSAIMRVAERVA</sequence>
<dbReference type="InterPro" id="IPR002903">
    <property type="entry name" value="RsmH"/>
</dbReference>
<evidence type="ECO:0000256" key="3">
    <source>
        <dbReference type="ARBA" id="ARBA00022603"/>
    </source>
</evidence>
<proteinExistence type="inferred from homology"/>
<dbReference type="GO" id="GO:0005737">
    <property type="term" value="C:cytoplasm"/>
    <property type="evidence" value="ECO:0007669"/>
    <property type="project" value="UniProtKB-SubCell"/>
</dbReference>
<comment type="function">
    <text evidence="6">Specifically methylates the N4 position of cytidine in position 1402 (C1402) of 16S rRNA.</text>
</comment>
<keyword evidence="2 6" id="KW-0698">rRNA processing</keyword>
<reference evidence="7 8" key="1">
    <citation type="submission" date="2009-10" db="EMBL/GenBank/DDBJ databases">
        <title>Complete sequence of Halothiobacillus neapolitanus c2.</title>
        <authorList>
            <consortium name="US DOE Joint Genome Institute"/>
            <person name="Lucas S."/>
            <person name="Copeland A."/>
            <person name="Lapidus A."/>
            <person name="Glavina del Rio T."/>
            <person name="Tice H."/>
            <person name="Bruce D."/>
            <person name="Goodwin L."/>
            <person name="Pitluck S."/>
            <person name="Davenport K."/>
            <person name="Brettin T."/>
            <person name="Detter J.C."/>
            <person name="Han C."/>
            <person name="Tapia R."/>
            <person name="Larimer F."/>
            <person name="Land M."/>
            <person name="Hauser L."/>
            <person name="Kyrpides N."/>
            <person name="Mikhailova N."/>
            <person name="Kerfeld C."/>
            <person name="Cannon G."/>
            <person name="Heinhort S."/>
        </authorList>
    </citation>
    <scope>NUCLEOTIDE SEQUENCE [LARGE SCALE GENOMIC DNA]</scope>
    <source>
        <strain evidence="8">ATCC 23641 / c2</strain>
    </source>
</reference>
<evidence type="ECO:0000256" key="6">
    <source>
        <dbReference type="HAMAP-Rule" id="MF_01007"/>
    </source>
</evidence>
<comment type="catalytic activity">
    <reaction evidence="6">
        <text>cytidine(1402) in 16S rRNA + S-adenosyl-L-methionine = N(4)-methylcytidine(1402) in 16S rRNA + S-adenosyl-L-homocysteine + H(+)</text>
        <dbReference type="Rhea" id="RHEA:42928"/>
        <dbReference type="Rhea" id="RHEA-COMP:10286"/>
        <dbReference type="Rhea" id="RHEA-COMP:10287"/>
        <dbReference type="ChEBI" id="CHEBI:15378"/>
        <dbReference type="ChEBI" id="CHEBI:57856"/>
        <dbReference type="ChEBI" id="CHEBI:59789"/>
        <dbReference type="ChEBI" id="CHEBI:74506"/>
        <dbReference type="ChEBI" id="CHEBI:82748"/>
        <dbReference type="EC" id="2.1.1.199"/>
    </reaction>
</comment>
<keyword evidence="8" id="KW-1185">Reference proteome</keyword>
<dbReference type="SUPFAM" id="SSF81799">
    <property type="entry name" value="Putative methyltransferase TM0872, insert domain"/>
    <property type="match status" value="1"/>
</dbReference>
<dbReference type="GO" id="GO:0071424">
    <property type="term" value="F:rRNA (cytosine-N4-)-methyltransferase activity"/>
    <property type="evidence" value="ECO:0007669"/>
    <property type="project" value="UniProtKB-UniRule"/>
</dbReference>
<dbReference type="PANTHER" id="PTHR11265:SF0">
    <property type="entry name" value="12S RRNA N4-METHYLCYTIDINE METHYLTRANSFERASE"/>
    <property type="match status" value="1"/>
</dbReference>
<feature type="binding site" evidence="6">
    <location>
        <position position="91"/>
    </location>
    <ligand>
        <name>S-adenosyl-L-methionine</name>
        <dbReference type="ChEBI" id="CHEBI:59789"/>
    </ligand>
</feature>
<dbReference type="GO" id="GO:0070475">
    <property type="term" value="P:rRNA base methylation"/>
    <property type="evidence" value="ECO:0007669"/>
    <property type="project" value="UniProtKB-UniRule"/>
</dbReference>